<dbReference type="STRING" id="401472.CUREI_03015"/>
<evidence type="ECO:0000313" key="1">
    <source>
        <dbReference type="EMBL" id="AIL96404.1"/>
    </source>
</evidence>
<evidence type="ECO:0000313" key="3">
    <source>
        <dbReference type="Proteomes" id="UP000028939"/>
    </source>
</evidence>
<dbReference type="OrthoDB" id="4426715at2"/>
<name>A0A077HJT7_9CORY</name>
<dbReference type="RefSeq" id="WP_038610215.1">
    <property type="nucleotide sequence ID" value="NZ_CP009215.1"/>
</dbReference>
<dbReference type="AlphaFoldDB" id="A0A077HJT7"/>
<dbReference type="EMBL" id="CP009215">
    <property type="protein sequence ID" value="AIL96404.1"/>
    <property type="molecule type" value="Genomic_DNA"/>
</dbReference>
<dbReference type="Proteomes" id="UP000028939">
    <property type="component" value="Chromosome"/>
</dbReference>
<geneLocation type="plasmid" evidence="2">
    <name>unnamed</name>
</geneLocation>
<dbReference type="EMBL" id="CP009216">
    <property type="protein sequence ID" value="AIL97808.1"/>
    <property type="molecule type" value="Genomic_DNA"/>
</dbReference>
<sequence>MATYATTADYIEQNITPGLGDVELTSEQAQEVAHRMTEWNEDGQLVEREGMDFWDVVADVRGDN</sequence>
<dbReference type="HOGENOM" id="CLU_2860146_0_0_11"/>
<dbReference type="Proteomes" id="UP000028939">
    <property type="component" value="Plasmid unnamed"/>
</dbReference>
<gene>
    <name evidence="1" type="ORF">CUREI_03015</name>
    <name evidence="2" type="ORF">CUREI_11545</name>
</gene>
<evidence type="ECO:0000313" key="2">
    <source>
        <dbReference type="EMBL" id="AIL97808.1"/>
    </source>
</evidence>
<dbReference type="KEGG" id="cuv:CUREI_11545"/>
<reference evidence="1 3" key="1">
    <citation type="submission" date="2014-08" db="EMBL/GenBank/DDBJ databases">
        <title>Complete genome sequence of Corynebacterium ureicelerivorans DSM 45051, a lipophilic and urea-splitting isolate from a blood culture of a septicaemia patient.</title>
        <authorList>
            <person name="Tippelt A."/>
            <person name="Albersmeier A."/>
            <person name="Brinkrolf K."/>
            <person name="Ruckert C."/>
            <person name="Tauch A."/>
        </authorList>
    </citation>
    <scope>NUCLEOTIDE SEQUENCE [LARGE SCALE GENOMIC DNA]</scope>
    <source>
        <strain evidence="1 3">IMMIB RIV-2301</strain>
        <plasmid evidence="3">Plasmid unnamed</plasmid>
        <plasmid evidence="2">unnamed</plasmid>
    </source>
</reference>
<protein>
    <submittedName>
        <fullName evidence="1">Uncharacterized protein</fullName>
    </submittedName>
</protein>
<keyword evidence="3" id="KW-1185">Reference proteome</keyword>
<proteinExistence type="predicted"/>
<dbReference type="KEGG" id="cuv:CUREI_03015"/>
<accession>A0A077HJT7</accession>
<keyword evidence="2" id="KW-0614">Plasmid</keyword>
<organism evidence="1 3">
    <name type="scientific">Corynebacterium ureicelerivorans</name>
    <dbReference type="NCBI Taxonomy" id="401472"/>
    <lineage>
        <taxon>Bacteria</taxon>
        <taxon>Bacillati</taxon>
        <taxon>Actinomycetota</taxon>
        <taxon>Actinomycetes</taxon>
        <taxon>Mycobacteriales</taxon>
        <taxon>Corynebacteriaceae</taxon>
        <taxon>Corynebacterium</taxon>
    </lineage>
</organism>